<dbReference type="EMBL" id="CAVMJV010000003">
    <property type="protein sequence ID" value="CAK5021229.1"/>
    <property type="molecule type" value="Genomic_DNA"/>
</dbReference>
<name>A0ACB0XWP4_MELEN</name>
<organism evidence="1 2">
    <name type="scientific">Meloidogyne enterolobii</name>
    <name type="common">Root-knot nematode worm</name>
    <name type="synonym">Meloidogyne mayaguensis</name>
    <dbReference type="NCBI Taxonomy" id="390850"/>
    <lineage>
        <taxon>Eukaryota</taxon>
        <taxon>Metazoa</taxon>
        <taxon>Ecdysozoa</taxon>
        <taxon>Nematoda</taxon>
        <taxon>Chromadorea</taxon>
        <taxon>Rhabditida</taxon>
        <taxon>Tylenchina</taxon>
        <taxon>Tylenchomorpha</taxon>
        <taxon>Tylenchoidea</taxon>
        <taxon>Meloidogynidae</taxon>
        <taxon>Meloidogyninae</taxon>
        <taxon>Meloidogyne</taxon>
    </lineage>
</organism>
<gene>
    <name evidence="1" type="ORF">MENTE1834_LOCUS4667</name>
</gene>
<keyword evidence="2" id="KW-1185">Reference proteome</keyword>
<accession>A0ACB0XWP4</accession>
<comment type="caution">
    <text evidence="1">The sequence shown here is derived from an EMBL/GenBank/DDBJ whole genome shotgun (WGS) entry which is preliminary data.</text>
</comment>
<evidence type="ECO:0000313" key="2">
    <source>
        <dbReference type="Proteomes" id="UP001497535"/>
    </source>
</evidence>
<protein>
    <submittedName>
        <fullName evidence="1">Uncharacterized protein</fullName>
    </submittedName>
</protein>
<sequence>MFKCLKKKFIIVSTLFKLGFQLVSSVLAIRFEIGSCSRLPILFRWAFCSGLLTLLECLHALRFIFEWIYALKIFYTAKCFQNYFKNK</sequence>
<reference evidence="1" key="1">
    <citation type="submission" date="2023-11" db="EMBL/GenBank/DDBJ databases">
        <authorList>
            <person name="Poullet M."/>
        </authorList>
    </citation>
    <scope>NUCLEOTIDE SEQUENCE</scope>
    <source>
        <strain evidence="1">E1834</strain>
    </source>
</reference>
<evidence type="ECO:0000313" key="1">
    <source>
        <dbReference type="EMBL" id="CAK5021229.1"/>
    </source>
</evidence>
<dbReference type="Proteomes" id="UP001497535">
    <property type="component" value="Unassembled WGS sequence"/>
</dbReference>
<proteinExistence type="predicted"/>